<evidence type="ECO:0000256" key="12">
    <source>
        <dbReference type="HAMAP-Rule" id="MF_00974"/>
    </source>
</evidence>
<evidence type="ECO:0000256" key="2">
    <source>
        <dbReference type="ARBA" id="ARBA00022515"/>
    </source>
</evidence>
<dbReference type="InterPro" id="IPR006295">
    <property type="entry name" value="DNA_primase_DnaG"/>
</dbReference>
<evidence type="ECO:0000256" key="1">
    <source>
        <dbReference type="ARBA" id="ARBA00022478"/>
    </source>
</evidence>
<comment type="catalytic activity">
    <reaction evidence="12">
        <text>ssDNA + n NTP = ssDNA/pppN(pN)n-1 hybrid + (n-1) diphosphate.</text>
        <dbReference type="EC" id="2.7.7.101"/>
    </reaction>
</comment>
<dbReference type="SUPFAM" id="SSF56731">
    <property type="entry name" value="DNA primase core"/>
    <property type="match status" value="1"/>
</dbReference>
<keyword evidence="10 12" id="KW-0238">DNA-binding</keyword>
<dbReference type="Pfam" id="PF01807">
    <property type="entry name" value="Zn_ribbon_DnaG"/>
    <property type="match status" value="1"/>
</dbReference>
<protein>
    <recommendedName>
        <fullName evidence="12 13">DNA primase</fullName>
        <ecNumber evidence="12">2.7.7.101</ecNumber>
    </recommendedName>
</protein>
<gene>
    <name evidence="12" type="primary">dnaG</name>
    <name evidence="16" type="ORF">COU31_01960</name>
</gene>
<dbReference type="InterPro" id="IPR013264">
    <property type="entry name" value="DNAG_N"/>
</dbReference>
<dbReference type="GO" id="GO:0000428">
    <property type="term" value="C:DNA-directed RNA polymerase complex"/>
    <property type="evidence" value="ECO:0007669"/>
    <property type="project" value="UniProtKB-KW"/>
</dbReference>
<feature type="domain" description="Toprim" evidence="15">
    <location>
        <begin position="259"/>
        <end position="340"/>
    </location>
</feature>
<evidence type="ECO:0000256" key="8">
    <source>
        <dbReference type="ARBA" id="ARBA00022833"/>
    </source>
</evidence>
<dbReference type="InterPro" id="IPR006171">
    <property type="entry name" value="TOPRIM_dom"/>
</dbReference>
<comment type="caution">
    <text evidence="16">The sequence shown here is derived from an EMBL/GenBank/DDBJ whole genome shotgun (WGS) entry which is preliminary data.</text>
</comment>
<dbReference type="GO" id="GO:0008270">
    <property type="term" value="F:zinc ion binding"/>
    <property type="evidence" value="ECO:0007669"/>
    <property type="project" value="UniProtKB-UniRule"/>
</dbReference>
<evidence type="ECO:0000256" key="5">
    <source>
        <dbReference type="ARBA" id="ARBA00022705"/>
    </source>
</evidence>
<keyword evidence="8 12" id="KW-0862">Zinc</keyword>
<evidence type="ECO:0000256" key="7">
    <source>
        <dbReference type="ARBA" id="ARBA00022771"/>
    </source>
</evidence>
<keyword evidence="7 12" id="KW-0863">Zinc-finger</keyword>
<dbReference type="Pfam" id="PF13155">
    <property type="entry name" value="Toprim_2"/>
    <property type="match status" value="1"/>
</dbReference>
<dbReference type="Proteomes" id="UP000231183">
    <property type="component" value="Unassembled WGS sequence"/>
</dbReference>
<dbReference type="InterPro" id="IPR002694">
    <property type="entry name" value="Znf_CHC2"/>
</dbReference>
<keyword evidence="9" id="KW-0460">Magnesium</keyword>
<comment type="similarity">
    <text evidence="12 13">Belongs to the DnaG primase family.</text>
</comment>
<evidence type="ECO:0000313" key="16">
    <source>
        <dbReference type="EMBL" id="PIT87611.1"/>
    </source>
</evidence>
<dbReference type="InterPro" id="IPR036977">
    <property type="entry name" value="DNA_primase_Znf_CHC2"/>
</dbReference>
<dbReference type="AlphaFoldDB" id="A0A2M6W4A7"/>
<keyword evidence="6 12" id="KW-0479">Metal-binding</keyword>
<dbReference type="SUPFAM" id="SSF57783">
    <property type="entry name" value="Zinc beta-ribbon"/>
    <property type="match status" value="1"/>
</dbReference>
<dbReference type="InterPro" id="IPR034151">
    <property type="entry name" value="TOPRIM_DnaG_bac"/>
</dbReference>
<evidence type="ECO:0000256" key="3">
    <source>
        <dbReference type="ARBA" id="ARBA00022679"/>
    </source>
</evidence>
<reference evidence="17" key="1">
    <citation type="submission" date="2017-09" db="EMBL/GenBank/DDBJ databases">
        <title>Depth-based differentiation of microbial function through sediment-hosted aquifers and enrichment of novel symbionts in the deep terrestrial subsurface.</title>
        <authorList>
            <person name="Probst A.J."/>
            <person name="Ladd B."/>
            <person name="Jarett J.K."/>
            <person name="Geller-Mcgrath D.E."/>
            <person name="Sieber C.M.K."/>
            <person name="Emerson J.B."/>
            <person name="Anantharaman K."/>
            <person name="Thomas B.C."/>
            <person name="Malmstrom R."/>
            <person name="Stieglmeier M."/>
            <person name="Klingl A."/>
            <person name="Woyke T."/>
            <person name="Ryan C.M."/>
            <person name="Banfield J.F."/>
        </authorList>
    </citation>
    <scope>NUCLEOTIDE SEQUENCE [LARGE SCALE GENOMIC DNA]</scope>
</reference>
<dbReference type="PANTHER" id="PTHR30313">
    <property type="entry name" value="DNA PRIMASE"/>
    <property type="match status" value="1"/>
</dbReference>
<evidence type="ECO:0000256" key="10">
    <source>
        <dbReference type="ARBA" id="ARBA00023125"/>
    </source>
</evidence>
<dbReference type="CDD" id="cd03364">
    <property type="entry name" value="TOPRIM_DnaG_primases"/>
    <property type="match status" value="1"/>
</dbReference>
<dbReference type="Gene3D" id="3.90.580.10">
    <property type="entry name" value="Zinc finger, CHC2-type domain"/>
    <property type="match status" value="1"/>
</dbReference>
<feature type="zinc finger region" description="CHC2-type" evidence="12 14">
    <location>
        <begin position="34"/>
        <end position="58"/>
    </location>
</feature>
<dbReference type="EC" id="2.7.7.101" evidence="12"/>
<dbReference type="InterPro" id="IPR030846">
    <property type="entry name" value="DnaG_bac"/>
</dbReference>
<dbReference type="FunFam" id="3.90.580.10:FF:000001">
    <property type="entry name" value="DNA primase"/>
    <property type="match status" value="1"/>
</dbReference>
<keyword evidence="3 12" id="KW-0808">Transferase</keyword>
<dbReference type="Gene3D" id="3.90.980.10">
    <property type="entry name" value="DNA primase, catalytic core, N-terminal domain"/>
    <property type="match status" value="1"/>
</dbReference>
<keyword evidence="2 12" id="KW-0639">Primosome</keyword>
<keyword evidence="11 12" id="KW-0804">Transcription</keyword>
<name>A0A2M6W4A7_9BACT</name>
<organism evidence="16 17">
    <name type="scientific">Candidatus Magasanikbacteria bacterium CG10_big_fil_rev_8_21_14_0_10_40_10</name>
    <dbReference type="NCBI Taxonomy" id="1974648"/>
    <lineage>
        <taxon>Bacteria</taxon>
        <taxon>Candidatus Magasanikiibacteriota</taxon>
    </lineage>
</organism>
<comment type="function">
    <text evidence="12 13">RNA polymerase that catalyzes the synthesis of short RNA molecules used as primers for DNA polymerase during DNA replication.</text>
</comment>
<dbReference type="SMART" id="SM00400">
    <property type="entry name" value="ZnF_CHCC"/>
    <property type="match status" value="1"/>
</dbReference>
<dbReference type="PIRSF" id="PIRSF002811">
    <property type="entry name" value="DnaG"/>
    <property type="match status" value="1"/>
</dbReference>
<evidence type="ECO:0000256" key="11">
    <source>
        <dbReference type="ARBA" id="ARBA00023163"/>
    </source>
</evidence>
<dbReference type="GO" id="GO:1990077">
    <property type="term" value="C:primosome complex"/>
    <property type="evidence" value="ECO:0007669"/>
    <property type="project" value="UniProtKB-KW"/>
</dbReference>
<dbReference type="GO" id="GO:0003899">
    <property type="term" value="F:DNA-directed RNA polymerase activity"/>
    <property type="evidence" value="ECO:0007669"/>
    <property type="project" value="UniProtKB-UniRule"/>
</dbReference>
<dbReference type="SMART" id="SM00493">
    <property type="entry name" value="TOPRIM"/>
    <property type="match status" value="1"/>
</dbReference>
<dbReference type="InterPro" id="IPR050219">
    <property type="entry name" value="DnaG_primase"/>
</dbReference>
<dbReference type="Pfam" id="PF08275">
    <property type="entry name" value="DNAG_N"/>
    <property type="match status" value="1"/>
</dbReference>
<sequence>MTDTQTIKDRLDIVQLISEYVQLKKSGLNYKACCPFHQEKTPSFMVHPDRQFYHCFGCGKSGDIFTFIQEMEGLDFPEALKLLADRAGIKLDNFRSQIDSSQKNRLLEISQKAAYFFHKFLTDMPAADKARQYLQERQVNQQSVQDWQIGYVPDQWELLTKYLLNKGCGIEDIVSAGLAIKKDKADPASGRGYYDRFRGRIMFPIWDIHDRVVGFTGRVLVETEKSGGKYVNTPQTLIYDKSRVIYGLNKARLEIKKNDLAVLVEGQMDVIACHRAGMKNVVAASGTALTVEQIKMLKRYSDNVAMAFDADEAGVKAAKRGIDIALQQGMNVKIIEIPSGQGKDADECLKKNPQIWFESVAKAKAVMDWYYGLYLGGLDLNDPKAKQQAGENFLAQIAHLPFAIEREHWLKKLSDSLKVDVAVLKNELKRLNARNFGQPANRASGRPMVEEFSPTPVVHNRYLSDLENIWAVLIKQPALWPKFNEQIKPEYFIDTYLSAVYEKAKEQYNNSSILDVGKLANETDLDLRQKIDILMLRSEQYYGDLSDKDFVRELSSIIKRVANEHQKRQIFKLINT</sequence>
<dbReference type="GO" id="GO:0005737">
    <property type="term" value="C:cytoplasm"/>
    <property type="evidence" value="ECO:0007669"/>
    <property type="project" value="TreeGrafter"/>
</dbReference>
<evidence type="ECO:0000313" key="17">
    <source>
        <dbReference type="Proteomes" id="UP000231183"/>
    </source>
</evidence>
<evidence type="ECO:0000256" key="4">
    <source>
        <dbReference type="ARBA" id="ARBA00022695"/>
    </source>
</evidence>
<dbReference type="NCBIfam" id="TIGR01391">
    <property type="entry name" value="dnaG"/>
    <property type="match status" value="1"/>
</dbReference>
<comment type="subunit">
    <text evidence="12">Monomer. Interacts with DnaB.</text>
</comment>
<comment type="domain">
    <text evidence="12">Contains an N-terminal zinc-binding domain, a central core domain that contains the primase activity, and a C-terminal DnaB-binding domain.</text>
</comment>
<comment type="cofactor">
    <cofactor evidence="12 13 14">
        <name>Zn(2+)</name>
        <dbReference type="ChEBI" id="CHEBI:29105"/>
    </cofactor>
    <text evidence="12 13 14">Binds 1 zinc ion per monomer.</text>
</comment>
<dbReference type="GO" id="GO:0006269">
    <property type="term" value="P:DNA replication, synthesis of primer"/>
    <property type="evidence" value="ECO:0007669"/>
    <property type="project" value="UniProtKB-UniRule"/>
</dbReference>
<keyword evidence="1 12" id="KW-0240">DNA-directed RNA polymerase</keyword>
<evidence type="ECO:0000256" key="6">
    <source>
        <dbReference type="ARBA" id="ARBA00022723"/>
    </source>
</evidence>
<evidence type="ECO:0000256" key="14">
    <source>
        <dbReference type="PIRSR" id="PIRSR002811-1"/>
    </source>
</evidence>
<keyword evidence="4 12" id="KW-0548">Nucleotidyltransferase</keyword>
<evidence type="ECO:0000256" key="13">
    <source>
        <dbReference type="PIRNR" id="PIRNR002811"/>
    </source>
</evidence>
<accession>A0A2M6W4A7</accession>
<keyword evidence="5 12" id="KW-0235">DNA replication</keyword>
<dbReference type="HAMAP" id="MF_00974">
    <property type="entry name" value="DNA_primase_DnaG"/>
    <property type="match status" value="1"/>
</dbReference>
<proteinExistence type="inferred from homology"/>
<dbReference type="PANTHER" id="PTHR30313:SF2">
    <property type="entry name" value="DNA PRIMASE"/>
    <property type="match status" value="1"/>
</dbReference>
<dbReference type="PROSITE" id="PS50880">
    <property type="entry name" value="TOPRIM"/>
    <property type="match status" value="1"/>
</dbReference>
<dbReference type="InterPro" id="IPR037068">
    <property type="entry name" value="DNA_primase_core_N_sf"/>
</dbReference>
<evidence type="ECO:0000256" key="9">
    <source>
        <dbReference type="ARBA" id="ARBA00022842"/>
    </source>
</evidence>
<evidence type="ECO:0000259" key="15">
    <source>
        <dbReference type="PROSITE" id="PS50880"/>
    </source>
</evidence>
<dbReference type="EMBL" id="PFBX01000015">
    <property type="protein sequence ID" value="PIT87611.1"/>
    <property type="molecule type" value="Genomic_DNA"/>
</dbReference>
<dbReference type="GO" id="GO:0003677">
    <property type="term" value="F:DNA binding"/>
    <property type="evidence" value="ECO:0007669"/>
    <property type="project" value="UniProtKB-KW"/>
</dbReference>
<dbReference type="Gene3D" id="3.40.1360.10">
    <property type="match status" value="1"/>
</dbReference>